<sequence length="270" mass="28609">MGAPLPVDRVVAGILEDVAARESRTSFQEIKRLSTTGPEPRDAAAAILRSGCGVVAEIKRKIPPTGADVPIDSVGDIASLLEDSGVHMVACQTEKLRFAGSLEDMSAARHAVELPMMCRDIIVDPYQIHEARYYGADMVPLQVELLDQARLISLIDRIESLGMTALAEVRTPEEADRALDAGCRVIGVNAWSINNSRIDRENFAAIVPGLPQDVLRIALGGVRTSHDLLAYAAAGADAVLVGESIMSAADPAGAARTLVATGQHPACPTR</sequence>
<dbReference type="Proteomes" id="UP000244989">
    <property type="component" value="Unassembled WGS sequence"/>
</dbReference>
<dbReference type="InterPro" id="IPR045186">
    <property type="entry name" value="Indole-3-glycerol_P_synth"/>
</dbReference>
<keyword evidence="8" id="KW-0456">Lyase</keyword>
<keyword evidence="7" id="KW-0057">Aromatic amino acid biosynthesis</keyword>
<evidence type="ECO:0000256" key="3">
    <source>
        <dbReference type="ARBA" id="ARBA00012362"/>
    </source>
</evidence>
<dbReference type="InterPro" id="IPR011060">
    <property type="entry name" value="RibuloseP-bd_barrel"/>
</dbReference>
<evidence type="ECO:0000313" key="11">
    <source>
        <dbReference type="Proteomes" id="UP000244989"/>
    </source>
</evidence>
<evidence type="ECO:0000256" key="2">
    <source>
        <dbReference type="ARBA" id="ARBA00004696"/>
    </source>
</evidence>
<reference evidence="11" key="1">
    <citation type="submission" date="2018-04" db="EMBL/GenBank/DDBJ databases">
        <authorList>
            <person name="Liu S."/>
            <person name="Wang Z."/>
            <person name="Li J."/>
        </authorList>
    </citation>
    <scope>NUCLEOTIDE SEQUENCE [LARGE SCALE GENOMIC DNA]</scope>
    <source>
        <strain evidence="11">2189</strain>
    </source>
</reference>
<dbReference type="Gene3D" id="3.20.20.70">
    <property type="entry name" value="Aldolase class I"/>
    <property type="match status" value="1"/>
</dbReference>
<evidence type="ECO:0000313" key="10">
    <source>
        <dbReference type="EMBL" id="PWC01603.1"/>
    </source>
</evidence>
<evidence type="ECO:0000256" key="7">
    <source>
        <dbReference type="ARBA" id="ARBA00023141"/>
    </source>
</evidence>
<dbReference type="KEGG" id="cyz:C3B44_03945"/>
<feature type="domain" description="Indole-3-glycerol phosphate synthase" evidence="9">
    <location>
        <begin position="8"/>
        <end position="258"/>
    </location>
</feature>
<evidence type="ECO:0000259" key="9">
    <source>
        <dbReference type="Pfam" id="PF00218"/>
    </source>
</evidence>
<comment type="catalytic activity">
    <reaction evidence="1">
        <text>1-(2-carboxyphenylamino)-1-deoxy-D-ribulose 5-phosphate + H(+) = (1S,2R)-1-C-(indol-3-yl)glycerol 3-phosphate + CO2 + H2O</text>
        <dbReference type="Rhea" id="RHEA:23476"/>
        <dbReference type="ChEBI" id="CHEBI:15377"/>
        <dbReference type="ChEBI" id="CHEBI:15378"/>
        <dbReference type="ChEBI" id="CHEBI:16526"/>
        <dbReference type="ChEBI" id="CHEBI:58613"/>
        <dbReference type="ChEBI" id="CHEBI:58866"/>
        <dbReference type="EC" id="4.1.1.48"/>
    </reaction>
</comment>
<keyword evidence="6" id="KW-0822">Tryptophan biosynthesis</keyword>
<dbReference type="EMBL" id="QEEZ01000010">
    <property type="protein sequence ID" value="PWC01603.1"/>
    <property type="molecule type" value="Genomic_DNA"/>
</dbReference>
<name>A0A2U1T6K4_9CORY</name>
<evidence type="ECO:0000256" key="5">
    <source>
        <dbReference type="ARBA" id="ARBA00022793"/>
    </source>
</evidence>
<dbReference type="OrthoDB" id="9804217at2"/>
<gene>
    <name evidence="10" type="ORF">DF222_06605</name>
</gene>
<dbReference type="RefSeq" id="WP_108431236.1">
    <property type="nucleotide sequence ID" value="NZ_CP026947.1"/>
</dbReference>
<evidence type="ECO:0000256" key="6">
    <source>
        <dbReference type="ARBA" id="ARBA00022822"/>
    </source>
</evidence>
<protein>
    <recommendedName>
        <fullName evidence="3">indole-3-glycerol-phosphate synthase</fullName>
        <ecNumber evidence="3">4.1.1.48</ecNumber>
    </recommendedName>
</protein>
<accession>A0A2U1T6K4</accession>
<evidence type="ECO:0000256" key="1">
    <source>
        <dbReference type="ARBA" id="ARBA00001633"/>
    </source>
</evidence>
<dbReference type="InterPro" id="IPR013798">
    <property type="entry name" value="Indole-3-glycerol_P_synth_dom"/>
</dbReference>
<dbReference type="UniPathway" id="UPA00035">
    <property type="reaction ID" value="UER00043"/>
</dbReference>
<dbReference type="PANTHER" id="PTHR22854:SF2">
    <property type="entry name" value="INDOLE-3-GLYCEROL-PHOSPHATE SYNTHASE"/>
    <property type="match status" value="1"/>
</dbReference>
<dbReference type="EC" id="4.1.1.48" evidence="3"/>
<dbReference type="CDD" id="cd00331">
    <property type="entry name" value="IGPS"/>
    <property type="match status" value="1"/>
</dbReference>
<dbReference type="InterPro" id="IPR013785">
    <property type="entry name" value="Aldolase_TIM"/>
</dbReference>
<dbReference type="Pfam" id="PF00218">
    <property type="entry name" value="IGPS"/>
    <property type="match status" value="1"/>
</dbReference>
<proteinExistence type="predicted"/>
<comment type="caution">
    <text evidence="10">The sequence shown here is derived from an EMBL/GenBank/DDBJ whole genome shotgun (WGS) entry which is preliminary data.</text>
</comment>
<evidence type="ECO:0000256" key="4">
    <source>
        <dbReference type="ARBA" id="ARBA00022605"/>
    </source>
</evidence>
<dbReference type="PANTHER" id="PTHR22854">
    <property type="entry name" value="TRYPTOPHAN BIOSYNTHESIS PROTEIN"/>
    <property type="match status" value="1"/>
</dbReference>
<dbReference type="SUPFAM" id="SSF51366">
    <property type="entry name" value="Ribulose-phoshate binding barrel"/>
    <property type="match status" value="1"/>
</dbReference>
<dbReference type="GO" id="GO:0004425">
    <property type="term" value="F:indole-3-glycerol-phosphate synthase activity"/>
    <property type="evidence" value="ECO:0007669"/>
    <property type="project" value="UniProtKB-EC"/>
</dbReference>
<dbReference type="AlphaFoldDB" id="A0A2U1T6K4"/>
<dbReference type="GO" id="GO:0000162">
    <property type="term" value="P:L-tryptophan biosynthetic process"/>
    <property type="evidence" value="ECO:0007669"/>
    <property type="project" value="UniProtKB-UniPathway"/>
</dbReference>
<dbReference type="GO" id="GO:0004640">
    <property type="term" value="F:phosphoribosylanthranilate isomerase activity"/>
    <property type="evidence" value="ECO:0007669"/>
    <property type="project" value="TreeGrafter"/>
</dbReference>
<comment type="pathway">
    <text evidence="2">Amino-acid biosynthesis; L-tryptophan biosynthesis; L-tryptophan from chorismate: step 4/5.</text>
</comment>
<keyword evidence="4" id="KW-0028">Amino-acid biosynthesis</keyword>
<organism evidence="10 11">
    <name type="scientific">Corynebacterium yudongzhengii</name>
    <dbReference type="NCBI Taxonomy" id="2080740"/>
    <lineage>
        <taxon>Bacteria</taxon>
        <taxon>Bacillati</taxon>
        <taxon>Actinomycetota</taxon>
        <taxon>Actinomycetes</taxon>
        <taxon>Mycobacteriales</taxon>
        <taxon>Corynebacteriaceae</taxon>
        <taxon>Corynebacterium</taxon>
    </lineage>
</organism>
<keyword evidence="5" id="KW-0210">Decarboxylase</keyword>
<keyword evidence="11" id="KW-1185">Reference proteome</keyword>
<evidence type="ECO:0000256" key="8">
    <source>
        <dbReference type="ARBA" id="ARBA00023239"/>
    </source>
</evidence>